<dbReference type="Gene3D" id="1.50.10.130">
    <property type="entry name" value="Terpene synthase, N-terminal domain"/>
    <property type="match status" value="2"/>
</dbReference>
<dbReference type="InterPro" id="IPR044814">
    <property type="entry name" value="Terpene_cyclase_plant_C1"/>
</dbReference>
<feature type="domain" description="Terpene synthase metal-binding" evidence="5">
    <location>
        <begin position="376"/>
        <end position="414"/>
    </location>
</feature>
<comment type="cofactor">
    <cofactor evidence="1">
        <name>Mg(2+)</name>
        <dbReference type="ChEBI" id="CHEBI:18420"/>
    </cofactor>
</comment>
<dbReference type="AlphaFoldDB" id="A0A5N5EWD4"/>
<dbReference type="InterPro" id="IPR008949">
    <property type="entry name" value="Isoprenoid_synthase_dom_sf"/>
</dbReference>
<dbReference type="Pfam" id="PF01397">
    <property type="entry name" value="Terpene_synth"/>
    <property type="match status" value="2"/>
</dbReference>
<keyword evidence="7" id="KW-1185">Reference proteome</keyword>
<reference evidence="7" key="2">
    <citation type="submission" date="2019-10" db="EMBL/GenBank/DDBJ databases">
        <title>A de novo genome assembly of a pear dwarfing rootstock.</title>
        <authorList>
            <person name="Wang F."/>
            <person name="Wang J."/>
            <person name="Li S."/>
            <person name="Zhang Y."/>
            <person name="Fang M."/>
            <person name="Ma L."/>
            <person name="Zhao Y."/>
            <person name="Jiang S."/>
        </authorList>
    </citation>
    <scope>NUCLEOTIDE SEQUENCE [LARGE SCALE GENOMIC DNA]</scope>
</reference>
<dbReference type="GO" id="GO:0016102">
    <property type="term" value="P:diterpenoid biosynthetic process"/>
    <property type="evidence" value="ECO:0007669"/>
    <property type="project" value="InterPro"/>
</dbReference>
<dbReference type="Gene3D" id="1.10.600.10">
    <property type="entry name" value="Farnesyl Diphosphate Synthase"/>
    <property type="match status" value="2"/>
</dbReference>
<keyword evidence="2" id="KW-0479">Metal-binding</keyword>
<proteinExistence type="predicted"/>
<feature type="domain" description="Terpene synthase metal-binding" evidence="5">
    <location>
        <begin position="192"/>
        <end position="287"/>
    </location>
</feature>
<evidence type="ECO:0000313" key="7">
    <source>
        <dbReference type="Proteomes" id="UP000327157"/>
    </source>
</evidence>
<dbReference type="GO" id="GO:0010333">
    <property type="term" value="F:terpene synthase activity"/>
    <property type="evidence" value="ECO:0007669"/>
    <property type="project" value="InterPro"/>
</dbReference>
<dbReference type="InterPro" id="IPR005630">
    <property type="entry name" value="Terpene_synthase_metal-bd"/>
</dbReference>
<keyword evidence="3" id="KW-0460">Magnesium</keyword>
<dbReference type="GO" id="GO:0000287">
    <property type="term" value="F:magnesium ion binding"/>
    <property type="evidence" value="ECO:0007669"/>
    <property type="project" value="InterPro"/>
</dbReference>
<comment type="caution">
    <text evidence="6">The sequence shown here is derived from an EMBL/GenBank/DDBJ whole genome shotgun (WGS) entry which is preliminary data.</text>
</comment>
<evidence type="ECO:0000259" key="5">
    <source>
        <dbReference type="Pfam" id="PF03936"/>
    </source>
</evidence>
<evidence type="ECO:0000313" key="6">
    <source>
        <dbReference type="EMBL" id="KAB2594843.1"/>
    </source>
</evidence>
<dbReference type="PANTHER" id="PTHR31225:SF251">
    <property type="entry name" value="(-)-GERMACRENE D SYNTHASE-LIKE ISOFORM X2"/>
    <property type="match status" value="1"/>
</dbReference>
<dbReference type="InterPro" id="IPR001906">
    <property type="entry name" value="Terpene_synth_N"/>
</dbReference>
<reference evidence="6 7" key="1">
    <citation type="submission" date="2019-09" db="EMBL/GenBank/DDBJ databases">
        <authorList>
            <person name="Ou C."/>
        </authorList>
    </citation>
    <scope>NUCLEOTIDE SEQUENCE [LARGE SCALE GENOMIC DNA]</scope>
    <source>
        <strain evidence="6">S2</strain>
        <tissue evidence="6">Leaf</tissue>
    </source>
</reference>
<evidence type="ECO:0000256" key="3">
    <source>
        <dbReference type="ARBA" id="ARBA00022842"/>
    </source>
</evidence>
<dbReference type="OrthoDB" id="1877784at2759"/>
<dbReference type="Pfam" id="PF03936">
    <property type="entry name" value="Terpene_synth_C"/>
    <property type="match status" value="2"/>
</dbReference>
<reference evidence="6 7" key="3">
    <citation type="submission" date="2019-11" db="EMBL/GenBank/DDBJ databases">
        <title>A de novo genome assembly of a pear dwarfing rootstock.</title>
        <authorList>
            <person name="Wang F."/>
            <person name="Wang J."/>
            <person name="Li S."/>
            <person name="Zhang Y."/>
            <person name="Fang M."/>
            <person name="Ma L."/>
            <person name="Zhao Y."/>
            <person name="Jiang S."/>
        </authorList>
    </citation>
    <scope>NUCLEOTIDE SEQUENCE [LARGE SCALE GENOMIC DNA]</scope>
    <source>
        <strain evidence="6">S2</strain>
        <tissue evidence="6">Leaf</tissue>
    </source>
</reference>
<dbReference type="PANTHER" id="PTHR31225">
    <property type="entry name" value="OS04G0344100 PROTEIN-RELATED"/>
    <property type="match status" value="1"/>
</dbReference>
<evidence type="ECO:0000256" key="1">
    <source>
        <dbReference type="ARBA" id="ARBA00001946"/>
    </source>
</evidence>
<evidence type="ECO:0000256" key="2">
    <source>
        <dbReference type="ARBA" id="ARBA00022723"/>
    </source>
</evidence>
<dbReference type="InterPro" id="IPR008930">
    <property type="entry name" value="Terpenoid_cyclase/PrenylTrfase"/>
</dbReference>
<dbReference type="Proteomes" id="UP000327157">
    <property type="component" value="Chromosome 7"/>
</dbReference>
<accession>A0A5N5EWD4</accession>
<protein>
    <submittedName>
        <fullName evidence="6">(-)-alpha-pinene synthase-like</fullName>
    </submittedName>
</protein>
<dbReference type="SUPFAM" id="SSF48576">
    <property type="entry name" value="Terpenoid synthases"/>
    <property type="match status" value="1"/>
</dbReference>
<sequence length="447" mass="51324">MQRELGELKVVVSNEVFTTRAGDFSQQLKLIDAIQRLGMANHFEREIREALEGIHNAAYNDDGINDDGDLYNVALRFRLLRQHGFNVSCGLYEATHLRVHGEDILEEAHVFTTTHLKSTATSVNYSMEAQITQALERPLLKGLVRLGVRNYMSIYQEEASHSEALLQLAKLDFNLVQSLHKKELSEITRWWKELEFERKMPFARNRIVELYFWTTGVFFEPHYSTARKVMAKVIAMGTVMDDIYDAFGTFEELDIFTEAIRRWDVNFIDELPDYMQTFYHSLARLLRERCIPSMEEYMHVATASVGNSLLSTVCLVGMGGIVTDEVFQWLSNNPKILKASNTIFRLMDDIGGHKLQDIILNTLNNISTILKCLTIKTFDKERGHVASSIDCYMKQYGVSEQKTLDVFNKQVVDMVVDLVYKKGDGFTHVDKFMKDIIASLFINPVPL</sequence>
<gene>
    <name evidence="6" type="ORF">D8674_030293</name>
</gene>
<feature type="domain" description="Terpene synthase N-terminal" evidence="4">
    <location>
        <begin position="91"/>
        <end position="135"/>
    </location>
</feature>
<organism evidence="6 7">
    <name type="scientific">Pyrus ussuriensis x Pyrus communis</name>
    <dbReference type="NCBI Taxonomy" id="2448454"/>
    <lineage>
        <taxon>Eukaryota</taxon>
        <taxon>Viridiplantae</taxon>
        <taxon>Streptophyta</taxon>
        <taxon>Embryophyta</taxon>
        <taxon>Tracheophyta</taxon>
        <taxon>Spermatophyta</taxon>
        <taxon>Magnoliopsida</taxon>
        <taxon>eudicotyledons</taxon>
        <taxon>Gunneridae</taxon>
        <taxon>Pentapetalae</taxon>
        <taxon>rosids</taxon>
        <taxon>fabids</taxon>
        <taxon>Rosales</taxon>
        <taxon>Rosaceae</taxon>
        <taxon>Amygdaloideae</taxon>
        <taxon>Maleae</taxon>
        <taxon>Pyrus</taxon>
    </lineage>
</organism>
<evidence type="ECO:0000259" key="4">
    <source>
        <dbReference type="Pfam" id="PF01397"/>
    </source>
</evidence>
<name>A0A5N5EWD4_9ROSA</name>
<dbReference type="SUPFAM" id="SSF48239">
    <property type="entry name" value="Terpenoid cyclases/Protein prenyltransferases"/>
    <property type="match status" value="1"/>
</dbReference>
<dbReference type="InterPro" id="IPR036965">
    <property type="entry name" value="Terpene_synth_N_sf"/>
</dbReference>
<dbReference type="CDD" id="cd00684">
    <property type="entry name" value="Terpene_cyclase_plant_C1"/>
    <property type="match status" value="1"/>
</dbReference>
<dbReference type="InterPro" id="IPR050148">
    <property type="entry name" value="Terpene_synthase-like"/>
</dbReference>
<dbReference type="EMBL" id="SMOL01000781">
    <property type="protein sequence ID" value="KAB2594843.1"/>
    <property type="molecule type" value="Genomic_DNA"/>
</dbReference>
<feature type="domain" description="Terpene synthase N-terminal" evidence="4">
    <location>
        <begin position="2"/>
        <end position="89"/>
    </location>
</feature>